<feature type="transmembrane region" description="Helical" evidence="6">
    <location>
        <begin position="192"/>
        <end position="214"/>
    </location>
</feature>
<protein>
    <recommendedName>
        <fullName evidence="9">YitT family protein</fullName>
    </recommendedName>
</protein>
<sequence>MTYDEETHVAQNNNASGVGAEDVESKTIDAYKEGHRKTRSRERISRKEFNLRFKSYFKSRLFRDYGYITFAAFLAMVSYDYFIAATTSYGIMPSGIGAIARGVAAAIWPHQDQLAFQTSMYWVFFFILNLPLFIFGVIKIGIRFSVRTIVYITLQNGFHFAFAYIPLINPQELFFITNYNSLNVFSNYGGMYQIWLFVFAAVAGILNGIAYGLVYKGGASTAGTDFVLAYYSVKKKTSIANYNRIVNYIIVIIMLAIHTALLTRSEITSVYFGRDWANHLDAIKKLGFNIDENGLNGIDFASHKAKYFFGPVLFASYLFVVVQSITIDIIFPKFKYRSLMIITSKGDAVVSGLQYVHYPNDIVRLPARDHYEGNDINNEVIIVSTSLLEYKWIKAAIVVSDPDAKILSHKLDKIIANYKVDKY</sequence>
<dbReference type="OrthoDB" id="395820at2"/>
<reference evidence="7 8" key="1">
    <citation type="journal article" date="2015" name="MBio">
        <title>Genome sequence of the Drosophila melanogaster male-killing Spiroplasma strain MSRO endosymbiont.</title>
        <authorList>
            <person name="Paredes J.C."/>
            <person name="Herren J.K."/>
            <person name="Schupfer F."/>
            <person name="Marin R."/>
            <person name="Claverol S."/>
            <person name="Kuo C.H."/>
            <person name="Lemaitre B."/>
            <person name="Beven L."/>
        </authorList>
    </citation>
    <scope>NUCLEOTIDE SEQUENCE [LARGE SCALE GENOMIC DNA]</scope>
    <source>
        <strain evidence="7 8">MSRO</strain>
    </source>
</reference>
<comment type="subcellular location">
    <subcellularLocation>
        <location evidence="1">Cell membrane</location>
        <topology evidence="1">Multi-pass membrane protein</topology>
    </subcellularLocation>
</comment>
<dbReference type="InterPro" id="IPR051461">
    <property type="entry name" value="UPF0750_membrane"/>
</dbReference>
<evidence type="ECO:0000256" key="6">
    <source>
        <dbReference type="SAM" id="Phobius"/>
    </source>
</evidence>
<dbReference type="EMBL" id="JTLV02000001">
    <property type="protein sequence ID" value="PQM31402.1"/>
    <property type="molecule type" value="Genomic_DNA"/>
</dbReference>
<feature type="transmembrane region" description="Helical" evidence="6">
    <location>
        <begin position="65"/>
        <end position="82"/>
    </location>
</feature>
<dbReference type="AlphaFoldDB" id="A0A2P6FDA2"/>
<evidence type="ECO:0000313" key="7">
    <source>
        <dbReference type="EMBL" id="PQM31402.1"/>
    </source>
</evidence>
<comment type="caution">
    <text evidence="7">The sequence shown here is derived from an EMBL/GenBank/DDBJ whole genome shotgun (WGS) entry which is preliminary data.</text>
</comment>
<dbReference type="Pfam" id="PF02588">
    <property type="entry name" value="YitT_membrane"/>
    <property type="match status" value="1"/>
</dbReference>
<dbReference type="GO" id="GO:0005886">
    <property type="term" value="C:plasma membrane"/>
    <property type="evidence" value="ECO:0007669"/>
    <property type="project" value="UniProtKB-SubCell"/>
</dbReference>
<evidence type="ECO:0000256" key="5">
    <source>
        <dbReference type="ARBA" id="ARBA00023136"/>
    </source>
</evidence>
<feature type="transmembrane region" description="Helical" evidence="6">
    <location>
        <begin position="120"/>
        <end position="142"/>
    </location>
</feature>
<feature type="transmembrane region" description="Helical" evidence="6">
    <location>
        <begin position="149"/>
        <end position="168"/>
    </location>
</feature>
<keyword evidence="2" id="KW-1003">Cell membrane</keyword>
<dbReference type="PANTHER" id="PTHR33545">
    <property type="entry name" value="UPF0750 MEMBRANE PROTEIN YITT-RELATED"/>
    <property type="match status" value="1"/>
</dbReference>
<evidence type="ECO:0000256" key="1">
    <source>
        <dbReference type="ARBA" id="ARBA00004651"/>
    </source>
</evidence>
<feature type="transmembrane region" description="Helical" evidence="6">
    <location>
        <begin position="308"/>
        <end position="331"/>
    </location>
</feature>
<accession>A0A2P6FDA2</accession>
<evidence type="ECO:0000256" key="2">
    <source>
        <dbReference type="ARBA" id="ARBA00022475"/>
    </source>
</evidence>
<dbReference type="Proteomes" id="UP000031565">
    <property type="component" value="Unassembled WGS sequence"/>
</dbReference>
<keyword evidence="4 6" id="KW-1133">Transmembrane helix</keyword>
<organism evidence="7 8">
    <name type="scientific">Spiroplasma poulsonii</name>
    <dbReference type="NCBI Taxonomy" id="2138"/>
    <lineage>
        <taxon>Bacteria</taxon>
        <taxon>Bacillati</taxon>
        <taxon>Mycoplasmatota</taxon>
        <taxon>Mollicutes</taxon>
        <taxon>Entomoplasmatales</taxon>
        <taxon>Spiroplasmataceae</taxon>
        <taxon>Spiroplasma</taxon>
    </lineage>
</organism>
<evidence type="ECO:0008006" key="9">
    <source>
        <dbReference type="Google" id="ProtNLM"/>
    </source>
</evidence>
<keyword evidence="8" id="KW-1185">Reference proteome</keyword>
<dbReference type="RefSeq" id="WP_040093548.1">
    <property type="nucleotide sequence ID" value="NZ_CM020866.1"/>
</dbReference>
<dbReference type="InterPro" id="IPR003740">
    <property type="entry name" value="YitT"/>
</dbReference>
<keyword evidence="3 6" id="KW-0812">Transmembrane</keyword>
<keyword evidence="5 6" id="KW-0472">Membrane</keyword>
<proteinExistence type="predicted"/>
<name>A0A2P6FDA2_9MOLU</name>
<evidence type="ECO:0000313" key="8">
    <source>
        <dbReference type="Proteomes" id="UP000031565"/>
    </source>
</evidence>
<evidence type="ECO:0000256" key="3">
    <source>
        <dbReference type="ARBA" id="ARBA00022692"/>
    </source>
</evidence>
<gene>
    <name evidence="7" type="ORF">SMSRO_SF012330</name>
</gene>
<dbReference type="PANTHER" id="PTHR33545:SF5">
    <property type="entry name" value="UPF0750 MEMBRANE PROTEIN YITT"/>
    <property type="match status" value="1"/>
</dbReference>
<feature type="transmembrane region" description="Helical" evidence="6">
    <location>
        <begin position="245"/>
        <end position="263"/>
    </location>
</feature>
<evidence type="ECO:0000256" key="4">
    <source>
        <dbReference type="ARBA" id="ARBA00022989"/>
    </source>
</evidence>
<dbReference type="STRING" id="2138.SMSRO_v1c11670"/>